<dbReference type="Pfam" id="PF04606">
    <property type="entry name" value="Ogr_Delta"/>
    <property type="match status" value="1"/>
</dbReference>
<comment type="caution">
    <text evidence="2">The sequence shown here is derived from an EMBL/GenBank/DDBJ whole genome shotgun (WGS) entry which is preliminary data.</text>
</comment>
<reference evidence="2 3" key="1">
    <citation type="submission" date="2022-01" db="EMBL/GenBank/DDBJ databases">
        <title>Whole genome-based taxonomy of the Shewanellaceae.</title>
        <authorList>
            <person name="Martin-Rodriguez A.J."/>
        </authorList>
    </citation>
    <scope>NUCLEOTIDE SEQUENCE [LARGE SCALE GENOMIC DNA]</scope>
    <source>
        <strain evidence="2 3">DSM 17177</strain>
    </source>
</reference>
<dbReference type="RefSeq" id="WP_248938600.1">
    <property type="nucleotide sequence ID" value="NZ_JAKIKS010000004.1"/>
</dbReference>
<dbReference type="EMBL" id="JAKIKS010000004">
    <property type="protein sequence ID" value="MCL1123317.1"/>
    <property type="molecule type" value="Genomic_DNA"/>
</dbReference>
<gene>
    <name evidence="2" type="ORF">L2764_02170</name>
</gene>
<name>A0ABT0L6K3_9GAMM</name>
<sequence length="81" mass="9128">MARVNCPECESKAVITSRETQSSHAAHLYCVCTNTKKCGASFRMTLGFDHYINPPLMTTAQMAKQLLKNLPREQQLELLDL</sequence>
<evidence type="ECO:0000259" key="1">
    <source>
        <dbReference type="Pfam" id="PF04606"/>
    </source>
</evidence>
<organism evidence="2 3">
    <name type="scientific">Shewanella surugensis</name>
    <dbReference type="NCBI Taxonomy" id="212020"/>
    <lineage>
        <taxon>Bacteria</taxon>
        <taxon>Pseudomonadati</taxon>
        <taxon>Pseudomonadota</taxon>
        <taxon>Gammaproteobacteria</taxon>
        <taxon>Alteromonadales</taxon>
        <taxon>Shewanellaceae</taxon>
        <taxon>Shewanella</taxon>
    </lineage>
</organism>
<protein>
    <submittedName>
        <fullName evidence="2">Ogr/Delta-like zinc finger family protein</fullName>
    </submittedName>
</protein>
<proteinExistence type="predicted"/>
<dbReference type="InterPro" id="IPR007684">
    <property type="entry name" value="Znf_Ogr/Delta"/>
</dbReference>
<accession>A0ABT0L6K3</accession>
<evidence type="ECO:0000313" key="3">
    <source>
        <dbReference type="Proteomes" id="UP001203423"/>
    </source>
</evidence>
<feature type="domain" description="Zinc finger Ogr/Delta-type" evidence="1">
    <location>
        <begin position="5"/>
        <end position="52"/>
    </location>
</feature>
<dbReference type="Proteomes" id="UP001203423">
    <property type="component" value="Unassembled WGS sequence"/>
</dbReference>
<evidence type="ECO:0000313" key="2">
    <source>
        <dbReference type="EMBL" id="MCL1123317.1"/>
    </source>
</evidence>
<keyword evidence="3" id="KW-1185">Reference proteome</keyword>